<name>A0A5A7UTB5_CUCMM</name>
<evidence type="ECO:0000313" key="4">
    <source>
        <dbReference type="Proteomes" id="UP000321947"/>
    </source>
</evidence>
<dbReference type="AlphaFoldDB" id="A0A5A7UTB5"/>
<dbReference type="EMBL" id="SSTD01004559">
    <property type="protein sequence ID" value="TYK23406.1"/>
    <property type="molecule type" value="Genomic_DNA"/>
</dbReference>
<protein>
    <submittedName>
        <fullName evidence="1">Ty3-gypsy retrotransposon protein</fullName>
    </submittedName>
</protein>
<dbReference type="Proteomes" id="UP000321393">
    <property type="component" value="Unassembled WGS sequence"/>
</dbReference>
<sequence length="108" mass="12430">MESPKCGIIIKENPLFENSTPSFDLLEKESHLEIVSIMITDVTSKATMTEMERKINFLMKVLEERDHKIAALKDQMQTRETVESSQTFVVKASDKGKFVVRENQPQQQ</sequence>
<evidence type="ECO:0000313" key="1">
    <source>
        <dbReference type="EMBL" id="KAA0058360.1"/>
    </source>
</evidence>
<proteinExistence type="predicted"/>
<gene>
    <name evidence="2" type="ORF">E5676_scaffold1359G00030</name>
    <name evidence="1" type="ORF">E6C27_scaffold409G00630</name>
</gene>
<evidence type="ECO:0000313" key="3">
    <source>
        <dbReference type="Proteomes" id="UP000321393"/>
    </source>
</evidence>
<dbReference type="Proteomes" id="UP000321947">
    <property type="component" value="Unassembled WGS sequence"/>
</dbReference>
<comment type="caution">
    <text evidence="1">The sequence shown here is derived from an EMBL/GenBank/DDBJ whole genome shotgun (WGS) entry which is preliminary data.</text>
</comment>
<accession>A0A5A7UTB5</accession>
<evidence type="ECO:0000313" key="2">
    <source>
        <dbReference type="EMBL" id="TYK23406.1"/>
    </source>
</evidence>
<dbReference type="EMBL" id="SSTE01006781">
    <property type="protein sequence ID" value="KAA0058360.1"/>
    <property type="molecule type" value="Genomic_DNA"/>
</dbReference>
<reference evidence="3 4" key="1">
    <citation type="submission" date="2019-08" db="EMBL/GenBank/DDBJ databases">
        <title>Draft genome sequences of two oriental melons (Cucumis melo L. var makuwa).</title>
        <authorList>
            <person name="Kwon S.-Y."/>
        </authorList>
    </citation>
    <scope>NUCLEOTIDE SEQUENCE [LARGE SCALE GENOMIC DNA]</scope>
    <source>
        <strain evidence="4">cv. Chang Bougi</strain>
        <strain evidence="3">cv. SW 3</strain>
        <tissue evidence="1">Leaf</tissue>
    </source>
</reference>
<organism evidence="1 3">
    <name type="scientific">Cucumis melo var. makuwa</name>
    <name type="common">Oriental melon</name>
    <dbReference type="NCBI Taxonomy" id="1194695"/>
    <lineage>
        <taxon>Eukaryota</taxon>
        <taxon>Viridiplantae</taxon>
        <taxon>Streptophyta</taxon>
        <taxon>Embryophyta</taxon>
        <taxon>Tracheophyta</taxon>
        <taxon>Spermatophyta</taxon>
        <taxon>Magnoliopsida</taxon>
        <taxon>eudicotyledons</taxon>
        <taxon>Gunneridae</taxon>
        <taxon>Pentapetalae</taxon>
        <taxon>rosids</taxon>
        <taxon>fabids</taxon>
        <taxon>Cucurbitales</taxon>
        <taxon>Cucurbitaceae</taxon>
        <taxon>Benincaseae</taxon>
        <taxon>Cucumis</taxon>
    </lineage>
</organism>